<reference evidence="2" key="1">
    <citation type="journal article" date="2019" name="Int. J. Syst. Evol. Microbiol.">
        <title>The Global Catalogue of Microorganisms (GCM) 10K type strain sequencing project: providing services to taxonomists for standard genome sequencing and annotation.</title>
        <authorList>
            <consortium name="The Broad Institute Genomics Platform"/>
            <consortium name="The Broad Institute Genome Sequencing Center for Infectious Disease"/>
            <person name="Wu L."/>
            <person name="Ma J."/>
        </authorList>
    </citation>
    <scope>NUCLEOTIDE SEQUENCE [LARGE SCALE GENOMIC DNA]</scope>
    <source>
        <strain evidence="2">JCM 17923</strain>
    </source>
</reference>
<accession>A0ABP8IQZ3</accession>
<proteinExistence type="predicted"/>
<dbReference type="RefSeq" id="WP_345237931.1">
    <property type="nucleotide sequence ID" value="NZ_BAABGZ010000078.1"/>
</dbReference>
<evidence type="ECO:0000313" key="1">
    <source>
        <dbReference type="EMBL" id="GAA4367914.1"/>
    </source>
</evidence>
<name>A0ABP8IQZ3_9BACT</name>
<protein>
    <submittedName>
        <fullName evidence="1">Uncharacterized protein</fullName>
    </submittedName>
</protein>
<evidence type="ECO:0000313" key="2">
    <source>
        <dbReference type="Proteomes" id="UP001501153"/>
    </source>
</evidence>
<organism evidence="1 2">
    <name type="scientific">Hymenobacter saemangeumensis</name>
    <dbReference type="NCBI Taxonomy" id="1084522"/>
    <lineage>
        <taxon>Bacteria</taxon>
        <taxon>Pseudomonadati</taxon>
        <taxon>Bacteroidota</taxon>
        <taxon>Cytophagia</taxon>
        <taxon>Cytophagales</taxon>
        <taxon>Hymenobacteraceae</taxon>
        <taxon>Hymenobacter</taxon>
    </lineage>
</organism>
<gene>
    <name evidence="1" type="ORF">GCM10023185_40200</name>
</gene>
<comment type="caution">
    <text evidence="1">The sequence shown here is derived from an EMBL/GenBank/DDBJ whole genome shotgun (WGS) entry which is preliminary data.</text>
</comment>
<keyword evidence="2" id="KW-1185">Reference proteome</keyword>
<sequence length="59" mass="6550">MDEQNLRKRINDQLGKLEITTQVVRAVFYGKNAQFHYAGGKSSRSQITANGSCKTCLCA</sequence>
<dbReference type="EMBL" id="BAABGZ010000078">
    <property type="protein sequence ID" value="GAA4367914.1"/>
    <property type="molecule type" value="Genomic_DNA"/>
</dbReference>
<dbReference type="Proteomes" id="UP001501153">
    <property type="component" value="Unassembled WGS sequence"/>
</dbReference>